<dbReference type="Pfam" id="PF06676">
    <property type="entry name" value="DUF1178"/>
    <property type="match status" value="1"/>
</dbReference>
<dbReference type="OrthoDB" id="9799894at2"/>
<name>A0A2J7TLZ8_METSI</name>
<dbReference type="RefSeq" id="WP_102842042.1">
    <property type="nucleotide sequence ID" value="NZ_PDZR01000001.1"/>
</dbReference>
<evidence type="ECO:0000313" key="1">
    <source>
        <dbReference type="EMBL" id="PNG27737.1"/>
    </source>
</evidence>
<evidence type="ECO:0008006" key="3">
    <source>
        <dbReference type="Google" id="ProtNLM"/>
    </source>
</evidence>
<dbReference type="EMBL" id="PDZR01000001">
    <property type="protein sequence ID" value="PNG27737.1"/>
    <property type="molecule type" value="Genomic_DNA"/>
</dbReference>
<accession>A0A2J7TLZ8</accession>
<proteinExistence type="predicted"/>
<dbReference type="PIRSF" id="PIRSF032131">
    <property type="entry name" value="UCP032131"/>
    <property type="match status" value="1"/>
</dbReference>
<evidence type="ECO:0000313" key="2">
    <source>
        <dbReference type="Proteomes" id="UP000236286"/>
    </source>
</evidence>
<gene>
    <name evidence="1" type="ORF">CR492_02185</name>
</gene>
<protein>
    <recommendedName>
        <fullName evidence="3">DUF1178 domain-containing protein</fullName>
    </recommendedName>
</protein>
<reference evidence="1 2" key="1">
    <citation type="submission" date="2017-10" db="EMBL/GenBank/DDBJ databases">
        <title>Genome announcement of Methylocella silvestris TVC from permafrost.</title>
        <authorList>
            <person name="Wang J."/>
            <person name="Geng K."/>
            <person name="Ul-Haque F."/>
            <person name="Crombie A.T."/>
            <person name="Street L.E."/>
            <person name="Wookey P.A."/>
            <person name="Murrell J.C."/>
            <person name="Pratscher J."/>
        </authorList>
    </citation>
    <scope>NUCLEOTIDE SEQUENCE [LARGE SCALE GENOMIC DNA]</scope>
    <source>
        <strain evidence="1 2">TVC</strain>
    </source>
</reference>
<dbReference type="Proteomes" id="UP000236286">
    <property type="component" value="Unassembled WGS sequence"/>
</dbReference>
<dbReference type="InterPro" id="IPR009562">
    <property type="entry name" value="DUF1178"/>
</dbReference>
<dbReference type="AlphaFoldDB" id="A0A2J7TLZ8"/>
<sequence>MIKFSLRCADGHEFESWFKEGVAFDAQAGAGLISCPVCQSASVSKAIMAPALARRDRFNEAPAVSAQAAPSQGAAAPDVPAVAGGPVEIFSAADAKLREMVAAFRQRVLENSDDLGDKLAEEALKIHHGLAPDRPIHGQASYENVRLLIEEGVNILPLPRAPGEFN</sequence>
<comment type="caution">
    <text evidence="1">The sequence shown here is derived from an EMBL/GenBank/DDBJ whole genome shotgun (WGS) entry which is preliminary data.</text>
</comment>
<organism evidence="1 2">
    <name type="scientific">Methylocella silvestris</name>
    <dbReference type="NCBI Taxonomy" id="199596"/>
    <lineage>
        <taxon>Bacteria</taxon>
        <taxon>Pseudomonadati</taxon>
        <taxon>Pseudomonadota</taxon>
        <taxon>Alphaproteobacteria</taxon>
        <taxon>Hyphomicrobiales</taxon>
        <taxon>Beijerinckiaceae</taxon>
        <taxon>Methylocella</taxon>
    </lineage>
</organism>